<dbReference type="VEuPathDB" id="PlasmoDB:PmUG01_10050400"/>
<keyword evidence="1" id="KW-0812">Transmembrane</keyword>
<gene>
    <name evidence="2" type="primary">PmUG01_10050400</name>
    <name evidence="2" type="ORF">PMUG01_10050400</name>
</gene>
<sequence length="254" mass="29592">MEEKCKLHFYIKICTLFLLTWTCYFYNNMRIYNECLNEKIYNDIKLVTRTYRLLAKHKQGRCSNIASIKVKKPNNREYEKEGMYNNEKVYKGKNKPLNEHSLNVAVEYGQSRKNRSYLCNRENSCSGKRILDSMYYKNKVKYSTNSDFKFLKDSIKGKGSTLCALLGFHGLIGIILIILEHTKSLKSITSDICKDIGLNSTALGFGILTFIVILATIYLIKIIIKFVEIINKKREILNTAYPPFHKDFYNSYSV</sequence>
<dbReference type="GeneID" id="39869504"/>
<evidence type="ECO:0000313" key="2">
    <source>
        <dbReference type="EMBL" id="SCN45299.1"/>
    </source>
</evidence>
<name>A0A1D3RJK1_PLAMA</name>
<feature type="transmembrane region" description="Helical" evidence="1">
    <location>
        <begin position="202"/>
        <end position="224"/>
    </location>
</feature>
<keyword evidence="3" id="KW-1185">Reference proteome</keyword>
<evidence type="ECO:0000256" key="1">
    <source>
        <dbReference type="SAM" id="Phobius"/>
    </source>
</evidence>
<dbReference type="KEGG" id="pmal:PMUG01_10050400"/>
<protein>
    <recommendedName>
        <fullName evidence="4">Fam-m protein</fullName>
    </recommendedName>
</protein>
<dbReference type="RefSeq" id="XP_028862271.1">
    <property type="nucleotide sequence ID" value="XM_029005709.1"/>
</dbReference>
<feature type="transmembrane region" description="Helical" evidence="1">
    <location>
        <begin position="162"/>
        <end position="182"/>
    </location>
</feature>
<dbReference type="Pfam" id="PF12420">
    <property type="entry name" value="DUF3671"/>
    <property type="match status" value="1"/>
</dbReference>
<keyword evidence="1" id="KW-0472">Membrane</keyword>
<dbReference type="OrthoDB" id="10669034at2759"/>
<dbReference type="InterPro" id="IPR022139">
    <property type="entry name" value="Fam-L/Fam-M-like_plasmodium"/>
</dbReference>
<evidence type="ECO:0000313" key="3">
    <source>
        <dbReference type="Proteomes" id="UP000219813"/>
    </source>
</evidence>
<proteinExistence type="predicted"/>
<evidence type="ECO:0008006" key="4">
    <source>
        <dbReference type="Google" id="ProtNLM"/>
    </source>
</evidence>
<dbReference type="EMBL" id="LT594631">
    <property type="protein sequence ID" value="SCN45299.1"/>
    <property type="molecule type" value="Genomic_DNA"/>
</dbReference>
<reference evidence="2 3" key="1">
    <citation type="submission" date="2016-06" db="EMBL/GenBank/DDBJ databases">
        <authorList>
            <consortium name="Pathogen Informatics"/>
        </authorList>
    </citation>
    <scope>NUCLEOTIDE SEQUENCE [LARGE SCALE GENOMIC DNA]</scope>
</reference>
<accession>A0A1D3RJK1</accession>
<dbReference type="AlphaFoldDB" id="A0A1D3RJK1"/>
<dbReference type="Proteomes" id="UP000219813">
    <property type="component" value="Chromosome 10"/>
</dbReference>
<organism evidence="2 3">
    <name type="scientific">Plasmodium malariae</name>
    <dbReference type="NCBI Taxonomy" id="5858"/>
    <lineage>
        <taxon>Eukaryota</taxon>
        <taxon>Sar</taxon>
        <taxon>Alveolata</taxon>
        <taxon>Apicomplexa</taxon>
        <taxon>Aconoidasida</taxon>
        <taxon>Haemosporida</taxon>
        <taxon>Plasmodiidae</taxon>
        <taxon>Plasmodium</taxon>
        <taxon>Plasmodium (Plasmodium)</taxon>
    </lineage>
</organism>
<keyword evidence="1" id="KW-1133">Transmembrane helix</keyword>